<proteinExistence type="predicted"/>
<feature type="domain" description="IclR-ED" evidence="1">
    <location>
        <begin position="1"/>
        <end position="84"/>
    </location>
</feature>
<evidence type="ECO:0000313" key="2">
    <source>
        <dbReference type="EMBL" id="ELY63315.1"/>
    </source>
</evidence>
<comment type="caution">
    <text evidence="2">The sequence shown here is derived from an EMBL/GenBank/DDBJ whole genome shotgun (WGS) entry which is preliminary data.</text>
</comment>
<dbReference type="Gene3D" id="3.30.450.40">
    <property type="match status" value="1"/>
</dbReference>
<dbReference type="InterPro" id="IPR014757">
    <property type="entry name" value="Tscrpt_reg_IclR_C"/>
</dbReference>
<dbReference type="PROSITE" id="PS51078">
    <property type="entry name" value="ICLR_ED"/>
    <property type="match status" value="1"/>
</dbReference>
<keyword evidence="3" id="KW-1185">Reference proteome</keyword>
<reference evidence="2 3" key="1">
    <citation type="journal article" date="2014" name="PLoS Genet.">
        <title>Phylogenetically driven sequencing of extremely halophilic archaea reveals strategies for static and dynamic osmo-response.</title>
        <authorList>
            <person name="Becker E.A."/>
            <person name="Seitzer P.M."/>
            <person name="Tritt A."/>
            <person name="Larsen D."/>
            <person name="Krusor M."/>
            <person name="Yao A.I."/>
            <person name="Wu D."/>
            <person name="Madern D."/>
            <person name="Eisen J.A."/>
            <person name="Darling A.E."/>
            <person name="Facciotti M.T."/>
        </authorList>
    </citation>
    <scope>NUCLEOTIDE SEQUENCE [LARGE SCALE GENOMIC DNA]</scope>
    <source>
        <strain evidence="2 3">JCM 10478</strain>
    </source>
</reference>
<dbReference type="Proteomes" id="UP000011632">
    <property type="component" value="Unassembled WGS sequence"/>
</dbReference>
<dbReference type="EMBL" id="AOID01000062">
    <property type="protein sequence ID" value="ELY63315.1"/>
    <property type="molecule type" value="Genomic_DNA"/>
</dbReference>
<dbReference type="RefSeq" id="WP_006433026.1">
    <property type="nucleotide sequence ID" value="NZ_AOID01000062.1"/>
</dbReference>
<protein>
    <submittedName>
        <fullName evidence="2">ArcR family transcription regulator</fullName>
    </submittedName>
</protein>
<evidence type="ECO:0000259" key="1">
    <source>
        <dbReference type="PROSITE" id="PS51078"/>
    </source>
</evidence>
<sequence>MNQLFSVTDGKTPFAELAQIRERGYASDATEKIDGFRATSASTRDTNDRVLVSLSVCDLTTIDFERGLLNESAARCTSVRSLLV</sequence>
<dbReference type="Pfam" id="PF01614">
    <property type="entry name" value="IclR_C"/>
    <property type="match status" value="1"/>
</dbReference>
<dbReference type="AlphaFoldDB" id="L9XNI9"/>
<evidence type="ECO:0000313" key="3">
    <source>
        <dbReference type="Proteomes" id="UP000011632"/>
    </source>
</evidence>
<dbReference type="SUPFAM" id="SSF55781">
    <property type="entry name" value="GAF domain-like"/>
    <property type="match status" value="1"/>
</dbReference>
<organism evidence="2 3">
    <name type="scientific">Natrinema versiforme JCM 10478</name>
    <dbReference type="NCBI Taxonomy" id="1227496"/>
    <lineage>
        <taxon>Archaea</taxon>
        <taxon>Methanobacteriati</taxon>
        <taxon>Methanobacteriota</taxon>
        <taxon>Stenosarchaea group</taxon>
        <taxon>Halobacteria</taxon>
        <taxon>Halobacteriales</taxon>
        <taxon>Natrialbaceae</taxon>
        <taxon>Natrinema</taxon>
    </lineage>
</organism>
<accession>L9XNI9</accession>
<gene>
    <name evidence="2" type="ORF">C489_19656</name>
</gene>
<dbReference type="STRING" id="1227496.C489_19656"/>
<name>L9XNI9_9EURY</name>
<dbReference type="InterPro" id="IPR029016">
    <property type="entry name" value="GAF-like_dom_sf"/>
</dbReference>